<keyword evidence="3" id="KW-1185">Reference proteome</keyword>
<dbReference type="Proteomes" id="UP000030645">
    <property type="component" value="Unassembled WGS sequence"/>
</dbReference>
<reference evidence="3" key="1">
    <citation type="submission" date="2013-01" db="EMBL/GenBank/DDBJ databases">
        <title>Draft Genome Sequence of a Mulberry Tree, Morus notabilis C.K. Schneid.</title>
        <authorList>
            <person name="He N."/>
            <person name="Zhao S."/>
        </authorList>
    </citation>
    <scope>NUCLEOTIDE SEQUENCE</scope>
</reference>
<accession>W9RFM9</accession>
<name>W9RFM9_9ROSA</name>
<dbReference type="EMBL" id="KE344143">
    <property type="protein sequence ID" value="EXB53917.1"/>
    <property type="molecule type" value="Genomic_DNA"/>
</dbReference>
<evidence type="ECO:0000256" key="1">
    <source>
        <dbReference type="SAM" id="MobiDB-lite"/>
    </source>
</evidence>
<evidence type="ECO:0000313" key="2">
    <source>
        <dbReference type="EMBL" id="EXB53917.1"/>
    </source>
</evidence>
<organism evidence="2 3">
    <name type="scientific">Morus notabilis</name>
    <dbReference type="NCBI Taxonomy" id="981085"/>
    <lineage>
        <taxon>Eukaryota</taxon>
        <taxon>Viridiplantae</taxon>
        <taxon>Streptophyta</taxon>
        <taxon>Embryophyta</taxon>
        <taxon>Tracheophyta</taxon>
        <taxon>Spermatophyta</taxon>
        <taxon>Magnoliopsida</taxon>
        <taxon>eudicotyledons</taxon>
        <taxon>Gunneridae</taxon>
        <taxon>Pentapetalae</taxon>
        <taxon>rosids</taxon>
        <taxon>fabids</taxon>
        <taxon>Rosales</taxon>
        <taxon>Moraceae</taxon>
        <taxon>Moreae</taxon>
        <taxon>Morus</taxon>
    </lineage>
</organism>
<dbReference type="AlphaFoldDB" id="W9RFM9"/>
<evidence type="ECO:0000313" key="3">
    <source>
        <dbReference type="Proteomes" id="UP000030645"/>
    </source>
</evidence>
<proteinExistence type="predicted"/>
<feature type="region of interest" description="Disordered" evidence="1">
    <location>
        <begin position="54"/>
        <end position="74"/>
    </location>
</feature>
<gene>
    <name evidence="2" type="ORF">L484_004183</name>
</gene>
<sequence>MYTSVLGSNFPAFYLSMCARHPYMRMCLKLARVLVGSIAATSVKRSRLQESLVSRSEKSSEVDSEVESTSEDHKYIGEDHLMDDKNLSSTITPDEINQLWEKYNIPEEFEI</sequence>
<protein>
    <submittedName>
        <fullName evidence="2">Uncharacterized protein</fullName>
    </submittedName>
</protein>